<organism evidence="8 9">
    <name type="scientific">Uliginosibacterium sediminicola</name>
    <dbReference type="NCBI Taxonomy" id="2024550"/>
    <lineage>
        <taxon>Bacteria</taxon>
        <taxon>Pseudomonadati</taxon>
        <taxon>Pseudomonadota</taxon>
        <taxon>Betaproteobacteria</taxon>
        <taxon>Rhodocyclales</taxon>
        <taxon>Zoogloeaceae</taxon>
        <taxon>Uliginosibacterium</taxon>
    </lineage>
</organism>
<dbReference type="Pfam" id="PF00005">
    <property type="entry name" value="ABC_tran"/>
    <property type="match status" value="1"/>
</dbReference>
<feature type="domain" description="ABC transporter" evidence="7">
    <location>
        <begin position="6"/>
        <end position="234"/>
    </location>
</feature>
<keyword evidence="3" id="KW-1003">Cell membrane</keyword>
<evidence type="ECO:0000256" key="3">
    <source>
        <dbReference type="ARBA" id="ARBA00022475"/>
    </source>
</evidence>
<accession>A0ABU9YYL7</accession>
<comment type="caution">
    <text evidence="8">The sequence shown here is derived from an EMBL/GenBank/DDBJ whole genome shotgun (WGS) entry which is preliminary data.</text>
</comment>
<evidence type="ECO:0000313" key="9">
    <source>
        <dbReference type="Proteomes" id="UP001410394"/>
    </source>
</evidence>
<keyword evidence="2" id="KW-0813">Transport</keyword>
<dbReference type="InterPro" id="IPR003593">
    <property type="entry name" value="AAA+_ATPase"/>
</dbReference>
<evidence type="ECO:0000256" key="4">
    <source>
        <dbReference type="ARBA" id="ARBA00022741"/>
    </source>
</evidence>
<comment type="similarity">
    <text evidence="1">Belongs to the ABC transporter superfamily.</text>
</comment>
<dbReference type="PROSITE" id="PS00211">
    <property type="entry name" value="ABC_TRANSPORTER_1"/>
    <property type="match status" value="1"/>
</dbReference>
<dbReference type="EMBL" id="JBDIVE010000004">
    <property type="protein sequence ID" value="MEN3068618.1"/>
    <property type="molecule type" value="Genomic_DNA"/>
</dbReference>
<dbReference type="SUPFAM" id="SSF52540">
    <property type="entry name" value="P-loop containing nucleoside triphosphate hydrolases"/>
    <property type="match status" value="1"/>
</dbReference>
<keyword evidence="5 8" id="KW-0067">ATP-binding</keyword>
<dbReference type="SMART" id="SM00382">
    <property type="entry name" value="AAA"/>
    <property type="match status" value="1"/>
</dbReference>
<dbReference type="InterPro" id="IPR027417">
    <property type="entry name" value="P-loop_NTPase"/>
</dbReference>
<dbReference type="InterPro" id="IPR017871">
    <property type="entry name" value="ABC_transporter-like_CS"/>
</dbReference>
<keyword evidence="4" id="KW-0547">Nucleotide-binding</keyword>
<dbReference type="Proteomes" id="UP001410394">
    <property type="component" value="Unassembled WGS sequence"/>
</dbReference>
<proteinExistence type="inferred from homology"/>
<dbReference type="CDD" id="cd03224">
    <property type="entry name" value="ABC_TM1139_LivF_branched"/>
    <property type="match status" value="1"/>
</dbReference>
<evidence type="ECO:0000256" key="1">
    <source>
        <dbReference type="ARBA" id="ARBA00005417"/>
    </source>
</evidence>
<protein>
    <submittedName>
        <fullName evidence="8">ABC transporter ATP-binding protein</fullName>
    </submittedName>
</protein>
<dbReference type="PANTHER" id="PTHR43820">
    <property type="entry name" value="HIGH-AFFINITY BRANCHED-CHAIN AMINO ACID TRANSPORT ATP-BINDING PROTEIN LIVF"/>
    <property type="match status" value="1"/>
</dbReference>
<keyword evidence="9" id="KW-1185">Reference proteome</keyword>
<evidence type="ECO:0000256" key="2">
    <source>
        <dbReference type="ARBA" id="ARBA00022448"/>
    </source>
</evidence>
<reference evidence="8 9" key="1">
    <citation type="journal article" date="2018" name="Int. J. Syst. Evol. Microbiol.">
        <title>Uliginosibacterium sediminicola sp. nov., isolated from freshwater sediment.</title>
        <authorList>
            <person name="Hwang W.M."/>
            <person name="Kim S.M."/>
            <person name="Kang K."/>
            <person name="Ahn T.Y."/>
        </authorList>
    </citation>
    <scope>NUCLEOTIDE SEQUENCE [LARGE SCALE GENOMIC DNA]</scope>
    <source>
        <strain evidence="8 9">M1-21</strain>
    </source>
</reference>
<keyword evidence="3" id="KW-0472">Membrane</keyword>
<dbReference type="RefSeq" id="WP_345919389.1">
    <property type="nucleotide sequence ID" value="NZ_JBDIVE010000004.1"/>
</dbReference>
<evidence type="ECO:0000259" key="7">
    <source>
        <dbReference type="PROSITE" id="PS50893"/>
    </source>
</evidence>
<gene>
    <name evidence="8" type="ORF">ABDB84_09025</name>
</gene>
<dbReference type="InterPro" id="IPR003439">
    <property type="entry name" value="ABC_transporter-like_ATP-bd"/>
</dbReference>
<evidence type="ECO:0000256" key="6">
    <source>
        <dbReference type="ARBA" id="ARBA00022970"/>
    </source>
</evidence>
<dbReference type="InterPro" id="IPR052156">
    <property type="entry name" value="BCAA_Transport_ATP-bd_LivF"/>
</dbReference>
<dbReference type="Gene3D" id="3.40.50.300">
    <property type="entry name" value="P-loop containing nucleotide triphosphate hydrolases"/>
    <property type="match status" value="1"/>
</dbReference>
<evidence type="ECO:0000256" key="5">
    <source>
        <dbReference type="ARBA" id="ARBA00022840"/>
    </source>
</evidence>
<keyword evidence="6" id="KW-0029">Amino-acid transport</keyword>
<dbReference type="PROSITE" id="PS50893">
    <property type="entry name" value="ABC_TRANSPORTER_2"/>
    <property type="match status" value="1"/>
</dbReference>
<evidence type="ECO:0000313" key="8">
    <source>
        <dbReference type="EMBL" id="MEN3068618.1"/>
    </source>
</evidence>
<dbReference type="GO" id="GO:0005524">
    <property type="term" value="F:ATP binding"/>
    <property type="evidence" value="ECO:0007669"/>
    <property type="project" value="UniProtKB-KW"/>
</dbReference>
<name>A0ABU9YYL7_9RHOO</name>
<sequence>MSAWALETRGLCAWHRDLQVLFDVDIQVPEAAVVALIGANGAGKSSLLDSLAGLVRSRGSIALGDTPLQGLSPARIAQLGLALVPEGRRLFPSLSIEENLLIGAASGRSGPWNLARIYALFPVLAEKRHAPSHSLSGGQQQMAAIGRGLMSNPRVLMCDEISLGLSPAVVKGIYEQLGTITREGTAIVLVEQSIVLAMQAAQHVYCMREGQVVLNGAPEALTREQISQAYFGAHHE</sequence>
<dbReference type="PANTHER" id="PTHR43820:SF5">
    <property type="entry name" value="HIGH-AFFINITY BRANCHED-CHAIN AMINO ACID TRANSPORT ATP-BINDING PROTEIN"/>
    <property type="match status" value="1"/>
</dbReference>